<dbReference type="PROSITE" id="PS00041">
    <property type="entry name" value="HTH_ARAC_FAMILY_1"/>
    <property type="match status" value="1"/>
</dbReference>
<evidence type="ECO:0000313" key="6">
    <source>
        <dbReference type="EMBL" id="PNW14432.1"/>
    </source>
</evidence>
<sequence>MKQVIKIPESPDIVSAKENSLKFDDYSVLQHSFQGKEEKGMMYMENHALLFVLEGHSTLSLGEDQYEVGKNEMTLLRKATGVLYERHGNLENNGKYCEMMFSISEDMISTFLATTEKIIPKGTNGKIRTGVHRMSECLITFTDSLRVYFDDSQGVYSGQLRLKMTEMLYHLGIGNDGLFQELLQLRKPVQKEIQHIVEQYYTSSISMEDLASLSGRSISSFKRDFKAIYNMAPAAWIRKKRLDKAREMLESTQLPVAEICFSLGFENISHFSRIFKEYHGQAPTFYRTSL</sequence>
<accession>A0A3G6RIA4</accession>
<dbReference type="InterPro" id="IPR018060">
    <property type="entry name" value="HTH_AraC"/>
</dbReference>
<dbReference type="Gene3D" id="1.10.10.60">
    <property type="entry name" value="Homeodomain-like"/>
    <property type="match status" value="2"/>
</dbReference>
<keyword evidence="2" id="KW-0238">DNA-binding</keyword>
<dbReference type="InterPro" id="IPR009057">
    <property type="entry name" value="Homeodomain-like_sf"/>
</dbReference>
<reference evidence="6 7" key="1">
    <citation type="submission" date="2018-01" db="EMBL/GenBank/DDBJ databases">
        <title>Draft genome sequences of Chryseobacterium lactis NCTC11390, Chryseobacterium oncorhynchi 701B-08, and Chryseobacterium viscerum 687B-08.</title>
        <authorList>
            <person name="Jeong J.-J."/>
            <person name="Lee Y.J."/>
            <person name="Park B."/>
            <person name="Choi I.-G."/>
            <person name="Kim K.D."/>
        </authorList>
    </citation>
    <scope>NUCLEOTIDE SEQUENCE [LARGE SCALE GENOMIC DNA]</scope>
    <source>
        <strain evidence="6 7">NCTC11390</strain>
    </source>
</reference>
<dbReference type="SUPFAM" id="SSF46689">
    <property type="entry name" value="Homeodomain-like"/>
    <property type="match status" value="2"/>
</dbReference>
<proteinExistence type="predicted"/>
<dbReference type="Pfam" id="PF12833">
    <property type="entry name" value="HTH_18"/>
    <property type="match status" value="1"/>
</dbReference>
<dbReference type="SMART" id="SM00342">
    <property type="entry name" value="HTH_ARAC"/>
    <property type="match status" value="1"/>
</dbReference>
<name>A0A3G6RIA4_CHRLC</name>
<evidence type="ECO:0000259" key="4">
    <source>
        <dbReference type="PROSITE" id="PS01124"/>
    </source>
</evidence>
<keyword evidence="1" id="KW-0805">Transcription regulation</keyword>
<dbReference type="PANTHER" id="PTHR43280">
    <property type="entry name" value="ARAC-FAMILY TRANSCRIPTIONAL REGULATOR"/>
    <property type="match status" value="1"/>
</dbReference>
<dbReference type="GO" id="GO:0043565">
    <property type="term" value="F:sequence-specific DNA binding"/>
    <property type="evidence" value="ECO:0007669"/>
    <property type="project" value="InterPro"/>
</dbReference>
<evidence type="ECO:0000313" key="7">
    <source>
        <dbReference type="Proteomes" id="UP000236262"/>
    </source>
</evidence>
<protein>
    <submittedName>
        <fullName evidence="6">AraC family transcriptional regulator</fullName>
    </submittedName>
</protein>
<dbReference type="RefSeq" id="WP_103289681.1">
    <property type="nucleotide sequence ID" value="NZ_CP033924.1"/>
</dbReference>
<dbReference type="EMBL" id="CP033924">
    <property type="protein sequence ID" value="AZA84313.1"/>
    <property type="molecule type" value="Genomic_DNA"/>
</dbReference>
<organism evidence="6 7">
    <name type="scientific">Chryseobacterium lactis</name>
    <dbReference type="NCBI Taxonomy" id="1241981"/>
    <lineage>
        <taxon>Bacteria</taxon>
        <taxon>Pseudomonadati</taxon>
        <taxon>Bacteroidota</taxon>
        <taxon>Flavobacteriia</taxon>
        <taxon>Flavobacteriales</taxon>
        <taxon>Weeksellaceae</taxon>
        <taxon>Chryseobacterium group</taxon>
        <taxon>Chryseobacterium</taxon>
    </lineage>
</organism>
<dbReference type="Proteomes" id="UP000279972">
    <property type="component" value="Chromosome"/>
</dbReference>
<reference evidence="5 8" key="2">
    <citation type="submission" date="2018-11" db="EMBL/GenBank/DDBJ databases">
        <title>Proposal to divide the Flavobacteriaceae and reorganize its genera based on Amino Acid Identity values calculated from whole genome sequences.</title>
        <authorList>
            <person name="Nicholson A.C."/>
            <person name="Gulvik C.A."/>
            <person name="Whitney A.M."/>
            <person name="Humrighouse B.W."/>
            <person name="Bell M."/>
            <person name="Holmes B."/>
            <person name="Steigerwalt A.G."/>
            <person name="Villarma A."/>
            <person name="Sheth M."/>
            <person name="Batra D."/>
            <person name="Pryor J."/>
            <person name="Bernardet J.-F."/>
            <person name="Hugo C."/>
            <person name="Kampfer P."/>
            <person name="Newman J."/>
            <person name="McQuiston J.R."/>
        </authorList>
    </citation>
    <scope>NUCLEOTIDE SEQUENCE [LARGE SCALE GENOMIC DNA]</scope>
    <source>
        <strain evidence="5 8">KC_1864</strain>
    </source>
</reference>
<evidence type="ECO:0000313" key="5">
    <source>
        <dbReference type="EMBL" id="AZA84313.1"/>
    </source>
</evidence>
<dbReference type="InterPro" id="IPR020449">
    <property type="entry name" value="Tscrpt_reg_AraC-type_HTH"/>
</dbReference>
<keyword evidence="3" id="KW-0804">Transcription</keyword>
<dbReference type="PRINTS" id="PR00032">
    <property type="entry name" value="HTHARAC"/>
</dbReference>
<dbReference type="Pfam" id="PF22200">
    <property type="entry name" value="ExsA_N"/>
    <property type="match status" value="1"/>
</dbReference>
<evidence type="ECO:0000256" key="3">
    <source>
        <dbReference type="ARBA" id="ARBA00023163"/>
    </source>
</evidence>
<keyword evidence="8" id="KW-1185">Reference proteome</keyword>
<dbReference type="GO" id="GO:0003700">
    <property type="term" value="F:DNA-binding transcription factor activity"/>
    <property type="evidence" value="ECO:0007669"/>
    <property type="project" value="InterPro"/>
</dbReference>
<dbReference type="EMBL" id="PPEH01000002">
    <property type="protein sequence ID" value="PNW14432.1"/>
    <property type="molecule type" value="Genomic_DNA"/>
</dbReference>
<dbReference type="InterPro" id="IPR054015">
    <property type="entry name" value="ExsA-like_N"/>
</dbReference>
<evidence type="ECO:0000313" key="8">
    <source>
        <dbReference type="Proteomes" id="UP000279972"/>
    </source>
</evidence>
<evidence type="ECO:0000256" key="1">
    <source>
        <dbReference type="ARBA" id="ARBA00023015"/>
    </source>
</evidence>
<dbReference type="KEGG" id="clac:EG342_21560"/>
<gene>
    <name evidence="6" type="ORF">C1637_05590</name>
    <name evidence="5" type="ORF">EG342_21560</name>
</gene>
<evidence type="ECO:0000256" key="2">
    <source>
        <dbReference type="ARBA" id="ARBA00023125"/>
    </source>
</evidence>
<dbReference type="InterPro" id="IPR018062">
    <property type="entry name" value="HTH_AraC-typ_CS"/>
</dbReference>
<dbReference type="OrthoDB" id="4480133at2"/>
<dbReference type="AlphaFoldDB" id="A0A3G6RIA4"/>
<dbReference type="PROSITE" id="PS01124">
    <property type="entry name" value="HTH_ARAC_FAMILY_2"/>
    <property type="match status" value="1"/>
</dbReference>
<dbReference type="Proteomes" id="UP000236262">
    <property type="component" value="Unassembled WGS sequence"/>
</dbReference>
<feature type="domain" description="HTH araC/xylS-type" evidence="4">
    <location>
        <begin position="191"/>
        <end position="289"/>
    </location>
</feature>
<dbReference type="PANTHER" id="PTHR43280:SF2">
    <property type="entry name" value="HTH-TYPE TRANSCRIPTIONAL REGULATOR EXSA"/>
    <property type="match status" value="1"/>
</dbReference>